<evidence type="ECO:0000313" key="4">
    <source>
        <dbReference type="WBParaSite" id="GPUH_0001476701-mRNA-1"/>
    </source>
</evidence>
<protein>
    <submittedName>
        <fullName evidence="4">Dynein light chain</fullName>
    </submittedName>
</protein>
<accession>A0A183E1A7</accession>
<proteinExistence type="predicted"/>
<organism evidence="4">
    <name type="scientific">Gongylonema pulchrum</name>
    <dbReference type="NCBI Taxonomy" id="637853"/>
    <lineage>
        <taxon>Eukaryota</taxon>
        <taxon>Metazoa</taxon>
        <taxon>Ecdysozoa</taxon>
        <taxon>Nematoda</taxon>
        <taxon>Chromadorea</taxon>
        <taxon>Rhabditida</taxon>
        <taxon>Spirurina</taxon>
        <taxon>Spiruromorpha</taxon>
        <taxon>Spiruroidea</taxon>
        <taxon>Gongylonematidae</taxon>
        <taxon>Gongylonema</taxon>
    </lineage>
</organism>
<name>A0A183E1A7_9BILA</name>
<evidence type="ECO:0000256" key="1">
    <source>
        <dbReference type="SAM" id="MobiDB-lite"/>
    </source>
</evidence>
<evidence type="ECO:0000313" key="2">
    <source>
        <dbReference type="EMBL" id="VDN24703.1"/>
    </source>
</evidence>
<dbReference type="Proteomes" id="UP000271098">
    <property type="component" value="Unassembled WGS sequence"/>
</dbReference>
<feature type="compositionally biased region" description="Basic and acidic residues" evidence="1">
    <location>
        <begin position="158"/>
        <end position="167"/>
    </location>
</feature>
<dbReference type="WBParaSite" id="GPUH_0001476701-mRNA-1">
    <property type="protein sequence ID" value="GPUH_0001476701-mRNA-1"/>
    <property type="gene ID" value="GPUH_0001476701"/>
</dbReference>
<reference evidence="4" key="1">
    <citation type="submission" date="2016-06" db="UniProtKB">
        <authorList>
            <consortium name="WormBaseParasite"/>
        </authorList>
    </citation>
    <scope>IDENTIFICATION</scope>
</reference>
<keyword evidence="3" id="KW-1185">Reference proteome</keyword>
<reference evidence="2 3" key="2">
    <citation type="submission" date="2018-11" db="EMBL/GenBank/DDBJ databases">
        <authorList>
            <consortium name="Pathogen Informatics"/>
        </authorList>
    </citation>
    <scope>NUCLEOTIDE SEQUENCE [LARGE SCALE GENOMIC DNA]</scope>
</reference>
<gene>
    <name evidence="2" type="ORF">GPUH_LOCUS14748</name>
</gene>
<feature type="compositionally biased region" description="Polar residues" evidence="1">
    <location>
        <begin position="214"/>
        <end position="226"/>
    </location>
</feature>
<evidence type="ECO:0000313" key="3">
    <source>
        <dbReference type="Proteomes" id="UP000271098"/>
    </source>
</evidence>
<dbReference type="EMBL" id="UYRT01081609">
    <property type="protein sequence ID" value="VDN24703.1"/>
    <property type="molecule type" value="Genomic_DNA"/>
</dbReference>
<feature type="region of interest" description="Disordered" evidence="1">
    <location>
        <begin position="134"/>
        <end position="245"/>
    </location>
</feature>
<feature type="compositionally biased region" description="Polar residues" evidence="1">
    <location>
        <begin position="143"/>
        <end position="155"/>
    </location>
</feature>
<feature type="compositionally biased region" description="Basic and acidic residues" evidence="1">
    <location>
        <begin position="184"/>
        <end position="213"/>
    </location>
</feature>
<sequence length="453" mass="51153">MIVRASVKDEHKNMRSPQKYADDIYLNPRTDINNKNKTAALHGVGMAPINGNSQTSEASQELKLPTRLKNNRPEETAAKKTEMSDMIFSDMEEIETLPEISMKSKLRKFTVKEQPEEKHLSVDINGRTKAATLPGASRKFRSKGTSQEPKSSTLLMDNRSKKSKTLDSFRNAVRAAMSRMGLKKAREAEKLEKNVEKGKSYKHRMNIDDKDRPSTSSGAGMGSNNGKYRATEKSQEPGPSTAFLSEQPKELGNLALTFAEEAITKAMSCMNFEDAEEMKIFPEVAAKEKSREFTTKAKKKYRWAHPGIHSFDVVVDRFNALNQSIPVCYITSMEFNNSVKVRSRCMVGIKPEGLVQNVRKIWAREGAKEIAMVANLATDKSKKEALLSFEENLQAYHELQDKTPKTYSQLRVREEKLREILFPVARRYTELLPESLTSQVHALLGGRFVVLSH</sequence>
<dbReference type="AlphaFoldDB" id="A0A183E1A7"/>